<dbReference type="GO" id="GO:0003735">
    <property type="term" value="F:structural constituent of ribosome"/>
    <property type="evidence" value="ECO:0007669"/>
    <property type="project" value="InterPro"/>
</dbReference>
<dbReference type="InterPro" id="IPR001021">
    <property type="entry name" value="Ribosomal_bL25_long"/>
</dbReference>
<dbReference type="InterPro" id="IPR011035">
    <property type="entry name" value="Ribosomal_bL25/Gln-tRNA_synth"/>
</dbReference>
<evidence type="ECO:0000313" key="9">
    <source>
        <dbReference type="EMBL" id="MBC8178891.1"/>
    </source>
</evidence>
<dbReference type="HAMAP" id="MF_01334">
    <property type="entry name" value="Ribosomal_bL25_CTC"/>
    <property type="match status" value="1"/>
</dbReference>
<dbReference type="AlphaFoldDB" id="A0A8J6N2Q8"/>
<dbReference type="Gene3D" id="2.170.120.20">
    <property type="entry name" value="Ribosomal protein L25, beta domain"/>
    <property type="match status" value="1"/>
</dbReference>
<proteinExistence type="inferred from homology"/>
<evidence type="ECO:0000259" key="8">
    <source>
        <dbReference type="Pfam" id="PF14693"/>
    </source>
</evidence>
<feature type="region of interest" description="Disordered" evidence="6">
    <location>
        <begin position="188"/>
        <end position="227"/>
    </location>
</feature>
<accession>A0A8J6N2Q8</accession>
<feature type="compositionally biased region" description="Acidic residues" evidence="6">
    <location>
        <begin position="192"/>
        <end position="215"/>
    </location>
</feature>
<evidence type="ECO:0000256" key="2">
    <source>
        <dbReference type="ARBA" id="ARBA00022884"/>
    </source>
</evidence>
<dbReference type="GO" id="GO:0022625">
    <property type="term" value="C:cytosolic large ribosomal subunit"/>
    <property type="evidence" value="ECO:0007669"/>
    <property type="project" value="TreeGrafter"/>
</dbReference>
<dbReference type="SUPFAM" id="SSF50715">
    <property type="entry name" value="Ribosomal protein L25-like"/>
    <property type="match status" value="1"/>
</dbReference>
<dbReference type="Gene3D" id="2.40.240.10">
    <property type="entry name" value="Ribosomal Protein L25, Chain P"/>
    <property type="match status" value="1"/>
</dbReference>
<dbReference type="CDD" id="cd00495">
    <property type="entry name" value="Ribosomal_L25_TL5_CTC"/>
    <property type="match status" value="1"/>
</dbReference>
<sequence length="227" mass="25119">MRQLPLAAHIRETTGKGPARKLRENNQLPAIFYGPGTESIMLTVDYPELTRITKQGKGENIILDLQIKSDHGEETRKAMLKDLMVDPVSGAYLHADFYEISMDKEITVDMPVTILNTPIGVTEEGGFLQHIRRNITVSCLPDSLIDSLDIDVSEMNIGDTVHIRDIEFPEGLTCLEEGHLTVVVVSAPGGGIEEEEEELEEGVEEETADSEEETAEESKEEKKGGEQ</sequence>
<dbReference type="GO" id="GO:0008097">
    <property type="term" value="F:5S rRNA binding"/>
    <property type="evidence" value="ECO:0007669"/>
    <property type="project" value="InterPro"/>
</dbReference>
<dbReference type="InterPro" id="IPR020056">
    <property type="entry name" value="Rbsml_bL25/Gln-tRNA_synth_N"/>
</dbReference>
<feature type="domain" description="Large ribosomal subunit protein bL25 beta" evidence="8">
    <location>
        <begin position="105"/>
        <end position="188"/>
    </location>
</feature>
<dbReference type="InterPro" id="IPR029751">
    <property type="entry name" value="Ribosomal_L25_dom"/>
</dbReference>
<keyword evidence="3 5" id="KW-0689">Ribosomal protein</keyword>
<evidence type="ECO:0000313" key="10">
    <source>
        <dbReference type="Proteomes" id="UP000650524"/>
    </source>
</evidence>
<comment type="similarity">
    <text evidence="5">Belongs to the bacterial ribosomal protein bL25 family. CTC subfamily.</text>
</comment>
<dbReference type="Pfam" id="PF14693">
    <property type="entry name" value="Ribosomal_TL5_C"/>
    <property type="match status" value="1"/>
</dbReference>
<dbReference type="PANTHER" id="PTHR33284:SF1">
    <property type="entry name" value="RIBOSOMAL PROTEIN L25_GLN-TRNA SYNTHETASE, ANTI-CODON-BINDING DOMAIN-CONTAINING PROTEIN"/>
    <property type="match status" value="1"/>
</dbReference>
<keyword evidence="4 5" id="KW-0687">Ribonucleoprotein</keyword>
<feature type="compositionally biased region" description="Basic and acidic residues" evidence="6">
    <location>
        <begin position="216"/>
        <end position="227"/>
    </location>
</feature>
<gene>
    <name evidence="5" type="primary">rplY</name>
    <name evidence="5" type="synonym">ctc</name>
    <name evidence="9" type="ORF">H8E19_15915</name>
</gene>
<dbReference type="InterPro" id="IPR020930">
    <property type="entry name" value="Ribosomal_uL5_bac-type"/>
</dbReference>
<keyword evidence="2 5" id="KW-0694">RNA-binding</keyword>
<comment type="function">
    <text evidence="5">This is one of the proteins that binds to the 5S RNA in the ribosome where it forms part of the central protuberance.</text>
</comment>
<comment type="caution">
    <text evidence="9">The sequence shown here is derived from an EMBL/GenBank/DDBJ whole genome shotgun (WGS) entry which is preliminary data.</text>
</comment>
<evidence type="ECO:0000256" key="4">
    <source>
        <dbReference type="ARBA" id="ARBA00023274"/>
    </source>
</evidence>
<evidence type="ECO:0000256" key="1">
    <source>
        <dbReference type="ARBA" id="ARBA00022730"/>
    </source>
</evidence>
<reference evidence="9 10" key="1">
    <citation type="submission" date="2020-08" db="EMBL/GenBank/DDBJ databases">
        <title>Bridging the membrane lipid divide: bacteria of the FCB group superphylum have the potential to synthesize archaeal ether lipids.</title>
        <authorList>
            <person name="Villanueva L."/>
            <person name="Von Meijenfeldt F.A.B."/>
            <person name="Westbye A.B."/>
            <person name="Yadav S."/>
            <person name="Hopmans E.C."/>
            <person name="Dutilh B.E."/>
            <person name="Sinninghe Damste J.S."/>
        </authorList>
    </citation>
    <scope>NUCLEOTIDE SEQUENCE [LARGE SCALE GENOMIC DNA]</scope>
    <source>
        <strain evidence="9">NIOZ-UU27</strain>
    </source>
</reference>
<protein>
    <recommendedName>
        <fullName evidence="5">Large ribosomal subunit protein bL25</fullName>
    </recommendedName>
    <alternativeName>
        <fullName evidence="5">General stress protein CTC</fullName>
    </alternativeName>
</protein>
<comment type="subunit">
    <text evidence="5">Part of the 50S ribosomal subunit; part of the 5S rRNA/L5/L18/L25 subcomplex. Contacts the 5S rRNA. Binds to the 5S rRNA independently of L5 and L18.</text>
</comment>
<dbReference type="Pfam" id="PF01386">
    <property type="entry name" value="Ribosomal_L25p"/>
    <property type="match status" value="1"/>
</dbReference>
<dbReference type="InterPro" id="IPR020057">
    <property type="entry name" value="Ribosomal_bL25_b-dom"/>
</dbReference>
<dbReference type="InterPro" id="IPR037121">
    <property type="entry name" value="Ribosomal_bL25_C"/>
</dbReference>
<dbReference type="NCBIfam" id="TIGR00731">
    <property type="entry name" value="bL25_bact_ctc"/>
    <property type="match status" value="1"/>
</dbReference>
<dbReference type="GO" id="GO:0006412">
    <property type="term" value="P:translation"/>
    <property type="evidence" value="ECO:0007669"/>
    <property type="project" value="UniProtKB-UniRule"/>
</dbReference>
<organism evidence="9 10">
    <name type="scientific">Candidatus Desulfacyla euxinica</name>
    <dbReference type="NCBI Taxonomy" id="2841693"/>
    <lineage>
        <taxon>Bacteria</taxon>
        <taxon>Deltaproteobacteria</taxon>
        <taxon>Candidatus Desulfacyla</taxon>
    </lineage>
</organism>
<dbReference type="EMBL" id="JACNJD010000324">
    <property type="protein sequence ID" value="MBC8178891.1"/>
    <property type="molecule type" value="Genomic_DNA"/>
</dbReference>
<evidence type="ECO:0000256" key="3">
    <source>
        <dbReference type="ARBA" id="ARBA00022980"/>
    </source>
</evidence>
<name>A0A8J6N2Q8_9DELT</name>
<evidence type="ECO:0000259" key="7">
    <source>
        <dbReference type="Pfam" id="PF01386"/>
    </source>
</evidence>
<dbReference type="PANTHER" id="PTHR33284">
    <property type="entry name" value="RIBOSOMAL PROTEIN L25/GLN-TRNA SYNTHETASE, ANTI-CODON-BINDING DOMAIN-CONTAINING PROTEIN"/>
    <property type="match status" value="1"/>
</dbReference>
<evidence type="ECO:0000256" key="5">
    <source>
        <dbReference type="HAMAP-Rule" id="MF_01334"/>
    </source>
</evidence>
<evidence type="ECO:0000256" key="6">
    <source>
        <dbReference type="SAM" id="MobiDB-lite"/>
    </source>
</evidence>
<feature type="domain" description="Large ribosomal subunit protein bL25 L25" evidence="7">
    <location>
        <begin position="6"/>
        <end position="97"/>
    </location>
</feature>
<keyword evidence="1 5" id="KW-0699">rRNA-binding</keyword>
<dbReference type="Proteomes" id="UP000650524">
    <property type="component" value="Unassembled WGS sequence"/>
</dbReference>